<accession>A0A2P4ZUH6</accession>
<feature type="compositionally biased region" description="Basic and acidic residues" evidence="1">
    <location>
        <begin position="157"/>
        <end position="171"/>
    </location>
</feature>
<dbReference type="AlphaFoldDB" id="A0A2P4ZUH6"/>
<evidence type="ECO:0000256" key="1">
    <source>
        <dbReference type="SAM" id="MobiDB-lite"/>
    </source>
</evidence>
<sequence length="287" mass="32243">MSSFDVQEETHHLRRSDTCLGWHCLNSATRFGIIFSLVVAFIILSIVWMYCAGRERIFRIRTKTNLASGVQKERRYQFTRKSAATSTPHSVPQNFVSENGMPPHFPVYFLPVPWVLPVQSFGVMNAHTAQIHTMASTGLPQGTLYPTYPGVTAPELPKPEDPRKESSRASDECPSGHPTWWQRFYRAFNLPAGAASTIASSPSLSPEPEQRAIIRIDHSAINRRLENATPRFDGHINKCTFETTATEQDDVSSMLCNLDASNDSKESIRSDAATVHSDDFEVNPRYR</sequence>
<dbReference type="Proteomes" id="UP000054821">
    <property type="component" value="Unassembled WGS sequence"/>
</dbReference>
<feature type="transmembrane region" description="Helical" evidence="2">
    <location>
        <begin position="31"/>
        <end position="51"/>
    </location>
</feature>
<protein>
    <submittedName>
        <fullName evidence="3">Uncharacterized protein</fullName>
    </submittedName>
</protein>
<comment type="caution">
    <text evidence="3">The sequence shown here is derived from an EMBL/GenBank/DDBJ whole genome shotgun (WGS) entry which is preliminary data.</text>
</comment>
<dbReference type="RefSeq" id="XP_018664349.1">
    <property type="nucleotide sequence ID" value="XM_018802431.2"/>
</dbReference>
<proteinExistence type="predicted"/>
<evidence type="ECO:0000313" key="3">
    <source>
        <dbReference type="EMBL" id="PON27941.1"/>
    </source>
</evidence>
<dbReference type="EMBL" id="JPDN02000008">
    <property type="protein sequence ID" value="PON27941.1"/>
    <property type="molecule type" value="Genomic_DNA"/>
</dbReference>
<keyword evidence="2" id="KW-0472">Membrane</keyword>
<evidence type="ECO:0000256" key="2">
    <source>
        <dbReference type="SAM" id="Phobius"/>
    </source>
</evidence>
<dbReference type="GeneID" id="29982514"/>
<keyword evidence="2" id="KW-1133">Transmembrane helix</keyword>
<evidence type="ECO:0000313" key="4">
    <source>
        <dbReference type="Proteomes" id="UP000054821"/>
    </source>
</evidence>
<feature type="region of interest" description="Disordered" evidence="1">
    <location>
        <begin position="146"/>
        <end position="175"/>
    </location>
</feature>
<organism evidence="3 4">
    <name type="scientific">Trichoderma gamsii</name>
    <dbReference type="NCBI Taxonomy" id="398673"/>
    <lineage>
        <taxon>Eukaryota</taxon>
        <taxon>Fungi</taxon>
        <taxon>Dikarya</taxon>
        <taxon>Ascomycota</taxon>
        <taxon>Pezizomycotina</taxon>
        <taxon>Sordariomycetes</taxon>
        <taxon>Hypocreomycetidae</taxon>
        <taxon>Hypocreales</taxon>
        <taxon>Hypocreaceae</taxon>
        <taxon>Trichoderma</taxon>
    </lineage>
</organism>
<gene>
    <name evidence="3" type="ORF">TGAM01_v203078</name>
</gene>
<reference evidence="3 4" key="1">
    <citation type="journal article" date="2016" name="Genome Announc.">
        <title>Draft Whole-Genome Sequence of Trichoderma gamsii T6085, a Promising Biocontrol Agent of Fusarium Head Blight on Wheat.</title>
        <authorList>
            <person name="Baroncelli R."/>
            <person name="Zapparata A."/>
            <person name="Piaggeschi G."/>
            <person name="Sarrocco S."/>
            <person name="Vannacci G."/>
        </authorList>
    </citation>
    <scope>NUCLEOTIDE SEQUENCE [LARGE SCALE GENOMIC DNA]</scope>
    <source>
        <strain evidence="3 4">T6085</strain>
    </source>
</reference>
<name>A0A2P4ZUH6_9HYPO</name>
<keyword evidence="4" id="KW-1185">Reference proteome</keyword>
<keyword evidence="2" id="KW-0812">Transmembrane</keyword>